<feature type="chain" id="PRO_5035241964" evidence="1">
    <location>
        <begin position="19"/>
        <end position="217"/>
    </location>
</feature>
<dbReference type="AlphaFoldDB" id="A0A8J2PW27"/>
<keyword evidence="1" id="KW-0732">Signal</keyword>
<protein>
    <submittedName>
        <fullName evidence="2">Uncharacterized protein</fullName>
    </submittedName>
</protein>
<comment type="caution">
    <text evidence="2">The sequence shown here is derived from an EMBL/GenBank/DDBJ whole genome shotgun (WGS) entry which is preliminary data.</text>
</comment>
<organism evidence="2 3">
    <name type="scientific">Allacma fusca</name>
    <dbReference type="NCBI Taxonomy" id="39272"/>
    <lineage>
        <taxon>Eukaryota</taxon>
        <taxon>Metazoa</taxon>
        <taxon>Ecdysozoa</taxon>
        <taxon>Arthropoda</taxon>
        <taxon>Hexapoda</taxon>
        <taxon>Collembola</taxon>
        <taxon>Symphypleona</taxon>
        <taxon>Sminthuridae</taxon>
        <taxon>Allacma</taxon>
    </lineage>
</organism>
<reference evidence="2" key="1">
    <citation type="submission" date="2021-06" db="EMBL/GenBank/DDBJ databases">
        <authorList>
            <person name="Hodson N. C."/>
            <person name="Mongue J. A."/>
            <person name="Jaron S. K."/>
        </authorList>
    </citation>
    <scope>NUCLEOTIDE SEQUENCE</scope>
</reference>
<evidence type="ECO:0000256" key="1">
    <source>
        <dbReference type="SAM" id="SignalP"/>
    </source>
</evidence>
<name>A0A8J2PW27_9HEXA</name>
<accession>A0A8J2PW27</accession>
<dbReference type="OrthoDB" id="6334967at2759"/>
<sequence>MKFHFATCILLCAGFGAGEIHEEESHKVLSRQKRFIFFNTQTPVDIGLLITVPLTFALPTFSLKTSRRFRRESEVDQELTFNMTADDILPRGSYDDAAYSHELQRMSTYFSVLEIEEDICQQKILCEIFTDAEKFKPMSDMFMKKLTVDRGIVPEKTTNRYFRYVQAMQNGLLTGDRHQCQKLYNRCPYSTEDRIHLQALQFWAFLTSMLRLEFRDE</sequence>
<keyword evidence="3" id="KW-1185">Reference proteome</keyword>
<evidence type="ECO:0000313" key="3">
    <source>
        <dbReference type="Proteomes" id="UP000708208"/>
    </source>
</evidence>
<gene>
    <name evidence="2" type="ORF">AFUS01_LOCUS40301</name>
</gene>
<feature type="signal peptide" evidence="1">
    <location>
        <begin position="1"/>
        <end position="18"/>
    </location>
</feature>
<dbReference type="EMBL" id="CAJVCH010556163">
    <property type="protein sequence ID" value="CAG7830502.1"/>
    <property type="molecule type" value="Genomic_DNA"/>
</dbReference>
<dbReference type="Proteomes" id="UP000708208">
    <property type="component" value="Unassembled WGS sequence"/>
</dbReference>
<proteinExistence type="predicted"/>
<evidence type="ECO:0000313" key="2">
    <source>
        <dbReference type="EMBL" id="CAG7830502.1"/>
    </source>
</evidence>